<dbReference type="GO" id="GO:0004674">
    <property type="term" value="F:protein serine/threonine kinase activity"/>
    <property type="evidence" value="ECO:0007669"/>
    <property type="project" value="UniProtKB-KW"/>
</dbReference>
<dbReference type="SMART" id="SM00248">
    <property type="entry name" value="ANK"/>
    <property type="match status" value="8"/>
</dbReference>
<dbReference type="PROSITE" id="PS00108">
    <property type="entry name" value="PROTEIN_KINASE_ST"/>
    <property type="match status" value="1"/>
</dbReference>
<dbReference type="InterPro" id="IPR002110">
    <property type="entry name" value="Ankyrin_rpt"/>
</dbReference>
<proteinExistence type="predicted"/>
<feature type="domain" description="Protein kinase" evidence="4">
    <location>
        <begin position="31"/>
        <end position="346"/>
    </location>
</feature>
<keyword evidence="5" id="KW-0418">Kinase</keyword>
<accession>A0AAD6YDI5</accession>
<dbReference type="SUPFAM" id="SSF48403">
    <property type="entry name" value="Ankyrin repeat"/>
    <property type="match status" value="1"/>
</dbReference>
<feature type="repeat" description="ANK" evidence="3">
    <location>
        <begin position="640"/>
        <end position="672"/>
    </location>
</feature>
<keyword evidence="1" id="KW-0677">Repeat</keyword>
<dbReference type="InterPro" id="IPR008271">
    <property type="entry name" value="Ser/Thr_kinase_AS"/>
</dbReference>
<keyword evidence="6" id="KW-1185">Reference proteome</keyword>
<evidence type="ECO:0000256" key="1">
    <source>
        <dbReference type="ARBA" id="ARBA00022737"/>
    </source>
</evidence>
<keyword evidence="2 3" id="KW-0040">ANK repeat</keyword>
<dbReference type="GO" id="GO:0005524">
    <property type="term" value="F:ATP binding"/>
    <property type="evidence" value="ECO:0007669"/>
    <property type="project" value="InterPro"/>
</dbReference>
<dbReference type="PANTHER" id="PTHR24198:SF165">
    <property type="entry name" value="ANKYRIN REPEAT-CONTAINING PROTEIN-RELATED"/>
    <property type="match status" value="1"/>
</dbReference>
<dbReference type="PROSITE" id="PS50297">
    <property type="entry name" value="ANK_REP_REGION"/>
    <property type="match status" value="1"/>
</dbReference>
<dbReference type="Pfam" id="PF00023">
    <property type="entry name" value="Ank"/>
    <property type="match status" value="1"/>
</dbReference>
<dbReference type="PROSITE" id="PS50011">
    <property type="entry name" value="PROTEIN_KINASE_DOM"/>
    <property type="match status" value="1"/>
</dbReference>
<dbReference type="SUPFAM" id="SSF56112">
    <property type="entry name" value="Protein kinase-like (PK-like)"/>
    <property type="match status" value="1"/>
</dbReference>
<organism evidence="5 6">
    <name type="scientific">Mycena pura</name>
    <dbReference type="NCBI Taxonomy" id="153505"/>
    <lineage>
        <taxon>Eukaryota</taxon>
        <taxon>Fungi</taxon>
        <taxon>Dikarya</taxon>
        <taxon>Basidiomycota</taxon>
        <taxon>Agaricomycotina</taxon>
        <taxon>Agaricomycetes</taxon>
        <taxon>Agaricomycetidae</taxon>
        <taxon>Agaricales</taxon>
        <taxon>Marasmiineae</taxon>
        <taxon>Mycenaceae</taxon>
        <taxon>Mycena</taxon>
    </lineage>
</organism>
<protein>
    <submittedName>
        <fullName evidence="5">Serine/threonine protein kinase japonica group</fullName>
    </submittedName>
</protein>
<evidence type="ECO:0000256" key="3">
    <source>
        <dbReference type="PROSITE-ProRule" id="PRU00023"/>
    </source>
</evidence>
<dbReference type="SMART" id="SM00220">
    <property type="entry name" value="S_TKc"/>
    <property type="match status" value="1"/>
</dbReference>
<gene>
    <name evidence="5" type="ORF">GGX14DRAFT_562625</name>
</gene>
<keyword evidence="5" id="KW-0808">Transferase</keyword>
<dbReference type="PANTHER" id="PTHR24198">
    <property type="entry name" value="ANKYRIN REPEAT AND PROTEIN KINASE DOMAIN-CONTAINING PROTEIN"/>
    <property type="match status" value="1"/>
</dbReference>
<dbReference type="Pfam" id="PF12796">
    <property type="entry name" value="Ank_2"/>
    <property type="match status" value="1"/>
</dbReference>
<dbReference type="EMBL" id="JARJCW010000017">
    <property type="protein sequence ID" value="KAJ7215412.1"/>
    <property type="molecule type" value="Genomic_DNA"/>
</dbReference>
<reference evidence="5" key="1">
    <citation type="submission" date="2023-03" db="EMBL/GenBank/DDBJ databases">
        <title>Massive genome expansion in bonnet fungi (Mycena s.s.) driven by repeated elements and novel gene families across ecological guilds.</title>
        <authorList>
            <consortium name="Lawrence Berkeley National Laboratory"/>
            <person name="Harder C.B."/>
            <person name="Miyauchi S."/>
            <person name="Viragh M."/>
            <person name="Kuo A."/>
            <person name="Thoen E."/>
            <person name="Andreopoulos B."/>
            <person name="Lu D."/>
            <person name="Skrede I."/>
            <person name="Drula E."/>
            <person name="Henrissat B."/>
            <person name="Morin E."/>
            <person name="Kohler A."/>
            <person name="Barry K."/>
            <person name="LaButti K."/>
            <person name="Morin E."/>
            <person name="Salamov A."/>
            <person name="Lipzen A."/>
            <person name="Mereny Z."/>
            <person name="Hegedus B."/>
            <person name="Baldrian P."/>
            <person name="Stursova M."/>
            <person name="Weitz H."/>
            <person name="Taylor A."/>
            <person name="Grigoriev I.V."/>
            <person name="Nagy L.G."/>
            <person name="Martin F."/>
            <person name="Kauserud H."/>
        </authorList>
    </citation>
    <scope>NUCLEOTIDE SEQUENCE</scope>
    <source>
        <strain evidence="5">9144</strain>
    </source>
</reference>
<evidence type="ECO:0000256" key="2">
    <source>
        <dbReference type="ARBA" id="ARBA00023043"/>
    </source>
</evidence>
<keyword evidence="5" id="KW-0723">Serine/threonine-protein kinase</keyword>
<dbReference type="InterPro" id="IPR000719">
    <property type="entry name" value="Prot_kinase_dom"/>
</dbReference>
<dbReference type="Gene3D" id="1.25.40.20">
    <property type="entry name" value="Ankyrin repeat-containing domain"/>
    <property type="match status" value="3"/>
</dbReference>
<evidence type="ECO:0000313" key="6">
    <source>
        <dbReference type="Proteomes" id="UP001219525"/>
    </source>
</evidence>
<dbReference type="Gene3D" id="1.10.510.10">
    <property type="entry name" value="Transferase(Phosphotransferase) domain 1"/>
    <property type="match status" value="1"/>
</dbReference>
<dbReference type="PROSITE" id="PS50088">
    <property type="entry name" value="ANK_REPEAT"/>
    <property type="match status" value="1"/>
</dbReference>
<dbReference type="Pfam" id="PF00069">
    <property type="entry name" value="Pkinase"/>
    <property type="match status" value="1"/>
</dbReference>
<comment type="caution">
    <text evidence="5">The sequence shown here is derived from an EMBL/GenBank/DDBJ whole genome shotgun (WGS) entry which is preliminary data.</text>
</comment>
<name>A0AAD6YDI5_9AGAR</name>
<dbReference type="InterPro" id="IPR036770">
    <property type="entry name" value="Ankyrin_rpt-contain_sf"/>
</dbReference>
<dbReference type="Proteomes" id="UP001219525">
    <property type="component" value="Unassembled WGS sequence"/>
</dbReference>
<dbReference type="AlphaFoldDB" id="A0AAD6YDI5"/>
<evidence type="ECO:0000313" key="5">
    <source>
        <dbReference type="EMBL" id="KAJ7215412.1"/>
    </source>
</evidence>
<sequence>MSGMLKVGDQLCVVRSSLPVASDSKGQQADEVGIRKFATGQVVSLRLALLAGVGSEWLEEDGLTRRWWKGLKKRVLMSRSVAVKYVRRREDRPEVENWKQILLEIRALLHEPIRYHPNIVRLLGFSWGGSLGTRSTFPALILEYAEFGSLADLQKSAPNPFAFHVKKKLCHDVAKGLAILHACGIVHGDLKHDNVLVFRNKGRGAGAVAYTAKLADFGGSAMDIQAAADRFLPSGTPPFEAPEARHGLDGEGLKCTDVYSLGLLVWRVILDGENPFGTSPLSDHTPAQIEDLKRFDVLLPIARDSVRDYLVPNATDDELDIVNFALDNTLQALAEYRSLKKVTAALQVNDDIGASPSAHGANAISMGLLLAKVDNEHDYDYQNAGPGSNPRLPHPDPAQFLFDPERLKPLLDWSLQADIVRDLESAAAAVSSTSTTQVPKGFASFYLFRSYVYEFGVELNAERACYWLRQTAFSPHECQENYLAQAWCWRIHRALGQPLNVELAVLRQWLMLAIFRGHRRCISDAQEIISSLADPVEKRTWENALAFHTYYFLRVNAGVGMPYFVHRKLRRVYNLDDMAAFDRDVQAEFVLRGVTSVDQIYVNHRGDGILHLAAAMGNLPALQHIVKTYHPNIDLENQVKSETPLLAACRGGHLDCALFLLENGARPDGSDEMGEETPLYWLCSFSPHDAAIIARKLVDAGALLAQHGKKRQARLHTPSVWADPENLFSLPVSPLSRAVIMQSISAVEVLLSLGADPLEGLDSQAGHSTFNSTCPVVIAAVLTLPRILEILLSCVDATTPLLSPAEMLQGVFQKSISPAVDPTSLQSRLSRCGSEYKSAMFETLQILHSWHLNILPESGFRPAHPVVARMVSLAKIDVVESLLELGYSVHGTPQACPIVEAVKLNHEPLFRLLVAHGADIHTTITREGGSKLSLLQVLADKPPQSNRDIVIADYLIKMGVSVDPSPDSTRSAFAFAVKNQDFALAELLVKHGADVNFAYRLDPQCAWITVQGELLRNPTEKNLESIKYLFDTGTRPVPFQKSVPQCGETSPSRAVPSFIADITNNISVFHFAAIFAPATNPESLILGKMLAYILAERTCHNSDTVNQVHPDLGTPLWAAALCCNIAVVMALLEHGADPNIEFMGLTAREVVLLEFERTRTEIGLDPTVRGDALRRWIVLFDYFRVSLGGQTELAQ</sequence>
<dbReference type="InterPro" id="IPR011009">
    <property type="entry name" value="Kinase-like_dom_sf"/>
</dbReference>
<evidence type="ECO:0000259" key="4">
    <source>
        <dbReference type="PROSITE" id="PS50011"/>
    </source>
</evidence>